<dbReference type="Proteomes" id="UP000295301">
    <property type="component" value="Unassembled WGS sequence"/>
</dbReference>
<accession>A0A4R5UTG8</accession>
<dbReference type="SUPFAM" id="SSF56436">
    <property type="entry name" value="C-type lectin-like"/>
    <property type="match status" value="1"/>
</dbReference>
<dbReference type="InterPro" id="IPR051043">
    <property type="entry name" value="Sulfatase_Mod_Factor_Kinase"/>
</dbReference>
<keyword evidence="3" id="KW-1185">Reference proteome</keyword>
<dbReference type="PANTHER" id="PTHR23150:SF19">
    <property type="entry name" value="FORMYLGLYCINE-GENERATING ENZYME"/>
    <property type="match status" value="1"/>
</dbReference>
<comment type="caution">
    <text evidence="2">The sequence shown here is derived from an EMBL/GenBank/DDBJ whole genome shotgun (WGS) entry which is preliminary data.</text>
</comment>
<dbReference type="Pfam" id="PF03781">
    <property type="entry name" value="FGE-sulfatase"/>
    <property type="match status" value="1"/>
</dbReference>
<gene>
    <name evidence="2" type="ORF">E1832_19900</name>
</gene>
<feature type="domain" description="Sulfatase-modifying factor enzyme-like" evidence="1">
    <location>
        <begin position="3"/>
        <end position="227"/>
    </location>
</feature>
<evidence type="ECO:0000313" key="2">
    <source>
        <dbReference type="EMBL" id="TDK42439.1"/>
    </source>
</evidence>
<dbReference type="PANTHER" id="PTHR23150">
    <property type="entry name" value="SULFATASE MODIFYING FACTOR 1, 2"/>
    <property type="match status" value="1"/>
</dbReference>
<dbReference type="Gene3D" id="3.90.1580.10">
    <property type="entry name" value="paralog of FGE (formylglycine-generating enzyme)"/>
    <property type="match status" value="1"/>
</dbReference>
<dbReference type="AlphaFoldDB" id="A0A4R5UTG8"/>
<dbReference type="InterPro" id="IPR005532">
    <property type="entry name" value="SUMF_dom"/>
</dbReference>
<reference evidence="2 3" key="1">
    <citation type="submission" date="2019-03" db="EMBL/GenBank/DDBJ databases">
        <title>Ruegeria lutea sp. nov., a novel strain, isolated from marine sediment, the Masan Bay, South Korea.</title>
        <authorList>
            <person name="Kim J."/>
            <person name="Kim D.-Y."/>
            <person name="Lee S.-S."/>
        </authorList>
    </citation>
    <scope>NUCLEOTIDE SEQUENCE [LARGE SCALE GENOMIC DNA]</scope>
    <source>
        <strain evidence="2 3">318-1</strain>
    </source>
</reference>
<dbReference type="EMBL" id="SMUV01000073">
    <property type="protein sequence ID" value="TDK42439.1"/>
    <property type="molecule type" value="Genomic_DNA"/>
</dbReference>
<protein>
    <submittedName>
        <fullName evidence="2">Formylglycine-generating enzyme family protein</fullName>
    </submittedName>
</protein>
<organism evidence="2 3">
    <name type="scientific">Antarcticimicrobium luteum</name>
    <dbReference type="NCBI Taxonomy" id="2547397"/>
    <lineage>
        <taxon>Bacteria</taxon>
        <taxon>Pseudomonadati</taxon>
        <taxon>Pseudomonadota</taxon>
        <taxon>Alphaproteobacteria</taxon>
        <taxon>Rhodobacterales</taxon>
        <taxon>Paracoccaceae</taxon>
        <taxon>Antarcticimicrobium</taxon>
    </lineage>
</organism>
<sequence length="229" mass="25111">MPVPAGEILWRPMGSFDQNGKTATPTGQRVRVPAFHIMADQVSQQDYAECVQHKACTETKAMGQSAAPQTNLSWYDAQDYAAWLSDKTGKAWRLPTDREWQRAADTAFGDPAPEADGRDPGQRMLEQYEQGIFYRGRADLSATDSQTAARNRFGLAGISDRIWEWTDSCMQNGQLDADGRVRTGAAYCGARVVGGQHQALIIDFVRDASVGGCSVGLPPDFLGIRLVHD</sequence>
<dbReference type="GO" id="GO:0120147">
    <property type="term" value="F:formylglycine-generating oxidase activity"/>
    <property type="evidence" value="ECO:0007669"/>
    <property type="project" value="TreeGrafter"/>
</dbReference>
<evidence type="ECO:0000259" key="1">
    <source>
        <dbReference type="Pfam" id="PF03781"/>
    </source>
</evidence>
<name>A0A4R5UTG8_9RHOB</name>
<dbReference type="InterPro" id="IPR016187">
    <property type="entry name" value="CTDL_fold"/>
</dbReference>
<dbReference type="OrthoDB" id="9768004at2"/>
<dbReference type="InterPro" id="IPR042095">
    <property type="entry name" value="SUMF_sf"/>
</dbReference>
<proteinExistence type="predicted"/>
<evidence type="ECO:0000313" key="3">
    <source>
        <dbReference type="Proteomes" id="UP000295301"/>
    </source>
</evidence>